<sequence>MEQAEIKTPILTNNYHIFAISGTWLSPIVPSEYLSIDCSILNDFFLNVPVATGSNTATYTCYDARSLGIVETFSLKATSDHEVLNILCNIRTKCEGADRIGVDALKLYTPYVLP</sequence>
<evidence type="ECO:0000313" key="1">
    <source>
        <dbReference type="EMBL" id="KAK9688254.1"/>
    </source>
</evidence>
<name>A0AAW1IF77_POPJA</name>
<protein>
    <submittedName>
        <fullName evidence="1">Uncharacterized protein</fullName>
    </submittedName>
</protein>
<reference evidence="1 2" key="1">
    <citation type="journal article" date="2024" name="BMC Genomics">
        <title>De novo assembly and annotation of Popillia japonica's genome with initial clues to its potential as an invasive pest.</title>
        <authorList>
            <person name="Cucini C."/>
            <person name="Boschi S."/>
            <person name="Funari R."/>
            <person name="Cardaioli E."/>
            <person name="Iannotti N."/>
            <person name="Marturano G."/>
            <person name="Paoli F."/>
            <person name="Bruttini M."/>
            <person name="Carapelli A."/>
            <person name="Frati F."/>
            <person name="Nardi F."/>
        </authorList>
    </citation>
    <scope>NUCLEOTIDE SEQUENCE [LARGE SCALE GENOMIC DNA]</scope>
    <source>
        <strain evidence="1">DMR45628</strain>
    </source>
</reference>
<dbReference type="Proteomes" id="UP001458880">
    <property type="component" value="Unassembled WGS sequence"/>
</dbReference>
<organism evidence="1 2">
    <name type="scientific">Popillia japonica</name>
    <name type="common">Japanese beetle</name>
    <dbReference type="NCBI Taxonomy" id="7064"/>
    <lineage>
        <taxon>Eukaryota</taxon>
        <taxon>Metazoa</taxon>
        <taxon>Ecdysozoa</taxon>
        <taxon>Arthropoda</taxon>
        <taxon>Hexapoda</taxon>
        <taxon>Insecta</taxon>
        <taxon>Pterygota</taxon>
        <taxon>Neoptera</taxon>
        <taxon>Endopterygota</taxon>
        <taxon>Coleoptera</taxon>
        <taxon>Polyphaga</taxon>
        <taxon>Scarabaeiformia</taxon>
        <taxon>Scarabaeidae</taxon>
        <taxon>Rutelinae</taxon>
        <taxon>Popillia</taxon>
    </lineage>
</organism>
<keyword evidence="2" id="KW-1185">Reference proteome</keyword>
<evidence type="ECO:0000313" key="2">
    <source>
        <dbReference type="Proteomes" id="UP001458880"/>
    </source>
</evidence>
<proteinExistence type="predicted"/>
<comment type="caution">
    <text evidence="1">The sequence shown here is derived from an EMBL/GenBank/DDBJ whole genome shotgun (WGS) entry which is preliminary data.</text>
</comment>
<accession>A0AAW1IF77</accession>
<dbReference type="EMBL" id="JASPKY010000599">
    <property type="protein sequence ID" value="KAK9688254.1"/>
    <property type="molecule type" value="Genomic_DNA"/>
</dbReference>
<gene>
    <name evidence="1" type="ORF">QE152_g35683</name>
</gene>
<dbReference type="AlphaFoldDB" id="A0AAW1IF77"/>